<dbReference type="Proteomes" id="UP000507222">
    <property type="component" value="Unassembled WGS sequence"/>
</dbReference>
<evidence type="ECO:0000313" key="2">
    <source>
        <dbReference type="EMBL" id="CAB4268218.1"/>
    </source>
</evidence>
<accession>A0A6J5U0V8</accession>
<evidence type="ECO:0000256" key="1">
    <source>
        <dbReference type="SAM" id="MobiDB-lite"/>
    </source>
</evidence>
<organism evidence="2 4">
    <name type="scientific">Prunus armeniaca</name>
    <name type="common">Apricot</name>
    <name type="synonym">Armeniaca vulgaris</name>
    <dbReference type="NCBI Taxonomy" id="36596"/>
    <lineage>
        <taxon>Eukaryota</taxon>
        <taxon>Viridiplantae</taxon>
        <taxon>Streptophyta</taxon>
        <taxon>Embryophyta</taxon>
        <taxon>Tracheophyta</taxon>
        <taxon>Spermatophyta</taxon>
        <taxon>Magnoliopsida</taxon>
        <taxon>eudicotyledons</taxon>
        <taxon>Gunneridae</taxon>
        <taxon>Pentapetalae</taxon>
        <taxon>rosids</taxon>
        <taxon>fabids</taxon>
        <taxon>Rosales</taxon>
        <taxon>Rosaceae</taxon>
        <taxon>Amygdaloideae</taxon>
        <taxon>Amygdaleae</taxon>
        <taxon>Prunus</taxon>
    </lineage>
</organism>
<protein>
    <submittedName>
        <fullName evidence="2">Uncharacterized protein</fullName>
    </submittedName>
</protein>
<evidence type="ECO:0000313" key="5">
    <source>
        <dbReference type="Proteomes" id="UP000507245"/>
    </source>
</evidence>
<name>A0A6J5U0V8_PRUAR</name>
<dbReference type="AlphaFoldDB" id="A0A6J5U0V8"/>
<dbReference type="EMBL" id="CAEKDK010000002">
    <property type="protein sequence ID" value="CAB4268218.1"/>
    <property type="molecule type" value="Genomic_DNA"/>
</dbReference>
<gene>
    <name evidence="2" type="ORF">CURHAP_LOCUS11390</name>
    <name evidence="3" type="ORF">ORAREDHAP_LOCUS11167</name>
</gene>
<evidence type="ECO:0000313" key="3">
    <source>
        <dbReference type="EMBL" id="CAB4298612.1"/>
    </source>
</evidence>
<keyword evidence="5" id="KW-1185">Reference proteome</keyword>
<feature type="region of interest" description="Disordered" evidence="1">
    <location>
        <begin position="1"/>
        <end position="30"/>
    </location>
</feature>
<sequence>MAEIHSPHQNHHPQTNLRERQKQTQIDEDPKINRGIASIAVVVCRRLHRLPSPSTIFVVACHCHLQPIVGGCDCCLGGRWLPLALGWSWLQSFGRD</sequence>
<dbReference type="EMBL" id="CAEKKB010000002">
    <property type="protein sequence ID" value="CAB4298612.1"/>
    <property type="molecule type" value="Genomic_DNA"/>
</dbReference>
<evidence type="ECO:0000313" key="4">
    <source>
        <dbReference type="Proteomes" id="UP000507222"/>
    </source>
</evidence>
<dbReference type="Proteomes" id="UP000507245">
    <property type="component" value="Unassembled WGS sequence"/>
</dbReference>
<proteinExistence type="predicted"/>
<reference evidence="2 4" key="2">
    <citation type="submission" date="2020-05" db="EMBL/GenBank/DDBJ databases">
        <authorList>
            <person name="Campoy J."/>
            <person name="Schneeberger K."/>
            <person name="Spophaly S."/>
        </authorList>
    </citation>
    <scope>NUCLEOTIDE SEQUENCE [LARGE SCALE GENOMIC DNA]</scope>
    <source>
        <strain evidence="2">PruArmRojPasFocal</strain>
    </source>
</reference>
<reference evidence="5" key="1">
    <citation type="journal article" date="2020" name="Genome Biol.">
        <title>Gamete binning: chromosome-level and haplotype-resolved genome assembly enabled by high-throughput single-cell sequencing of gamete genomes.</title>
        <authorList>
            <person name="Campoy J.A."/>
            <person name="Sun H."/>
            <person name="Goel M."/>
            <person name="Jiao W.-B."/>
            <person name="Folz-Donahue K."/>
            <person name="Wang N."/>
            <person name="Rubio M."/>
            <person name="Liu C."/>
            <person name="Kukat C."/>
            <person name="Ruiz D."/>
            <person name="Huettel B."/>
            <person name="Schneeberger K."/>
        </authorList>
    </citation>
    <scope>NUCLEOTIDE SEQUENCE [LARGE SCALE GENOMIC DNA]</scope>
    <source>
        <strain evidence="5">cv. Rojo Pasion</strain>
    </source>
</reference>